<dbReference type="InterPro" id="IPR010419">
    <property type="entry name" value="CO_DH_gsu"/>
</dbReference>
<dbReference type="Gene3D" id="3.30.530.20">
    <property type="match status" value="1"/>
</dbReference>
<dbReference type="PANTHER" id="PTHR38588">
    <property type="entry name" value="BLL0334 PROTEIN"/>
    <property type="match status" value="1"/>
</dbReference>
<name>A0A369W831_9HYPH</name>
<protein>
    <recommendedName>
        <fullName evidence="3">Carbon monoxide dehydrogenase</fullName>
    </recommendedName>
</protein>
<dbReference type="AlphaFoldDB" id="A0A369W831"/>
<dbReference type="EMBL" id="QQNH01000003">
    <property type="protein sequence ID" value="RDE09995.1"/>
    <property type="molecule type" value="Genomic_DNA"/>
</dbReference>
<accession>A0A369W831</accession>
<evidence type="ECO:0000313" key="1">
    <source>
        <dbReference type="EMBL" id="RDE09995.1"/>
    </source>
</evidence>
<dbReference type="PANTHER" id="PTHR38588:SF1">
    <property type="entry name" value="BLL0334 PROTEIN"/>
    <property type="match status" value="1"/>
</dbReference>
<reference evidence="2" key="1">
    <citation type="submission" date="2018-07" db="EMBL/GenBank/DDBJ databases">
        <authorList>
            <person name="Liu B.-T."/>
            <person name="Du Z."/>
        </authorList>
    </citation>
    <scope>NUCLEOTIDE SEQUENCE [LARGE SCALE GENOMIC DNA]</scope>
    <source>
        <strain evidence="2">XYN52</strain>
    </source>
</reference>
<evidence type="ECO:0008006" key="3">
    <source>
        <dbReference type="Google" id="ProtNLM"/>
    </source>
</evidence>
<evidence type="ECO:0000313" key="2">
    <source>
        <dbReference type="Proteomes" id="UP000253759"/>
    </source>
</evidence>
<gene>
    <name evidence="1" type="ORF">DVH29_03430</name>
</gene>
<dbReference type="Pfam" id="PF06240">
    <property type="entry name" value="COXG"/>
    <property type="match status" value="1"/>
</dbReference>
<sequence length="252" mass="26621">MPSSLIAATARSRYCSGRSSNWALVIGVADTVEGSTAGFGSVVMCARPCCIFWPFGDMIPRDKAEDNRPRPRAVVFSSHWCQKAAYTEGVDTKGASVEFGGRYRVEAGREAVWQALNDADVLKACIPGCKRIEWVAEGGLEIEVAVNLGIVHPTFTGDLTLSDVEPAQRYRLTGRGRGGLLGKAQAFADITLSDCDAATLLVFDATGGASGQLVKLGKAVIGNSAQKIIDGFFERFGAAMGADVTPLPSAGR</sequence>
<organism evidence="1 2">
    <name type="scientific">Pelagibacterium lacus</name>
    <dbReference type="NCBI Taxonomy" id="2282655"/>
    <lineage>
        <taxon>Bacteria</taxon>
        <taxon>Pseudomonadati</taxon>
        <taxon>Pseudomonadota</taxon>
        <taxon>Alphaproteobacteria</taxon>
        <taxon>Hyphomicrobiales</taxon>
        <taxon>Devosiaceae</taxon>
        <taxon>Pelagibacterium</taxon>
    </lineage>
</organism>
<keyword evidence="2" id="KW-1185">Reference proteome</keyword>
<proteinExistence type="predicted"/>
<dbReference type="InterPro" id="IPR023393">
    <property type="entry name" value="START-like_dom_sf"/>
</dbReference>
<comment type="caution">
    <text evidence="1">The sequence shown here is derived from an EMBL/GenBank/DDBJ whole genome shotgun (WGS) entry which is preliminary data.</text>
</comment>
<dbReference type="SUPFAM" id="SSF55961">
    <property type="entry name" value="Bet v1-like"/>
    <property type="match status" value="1"/>
</dbReference>
<dbReference type="Proteomes" id="UP000253759">
    <property type="component" value="Unassembled WGS sequence"/>
</dbReference>